<dbReference type="InterPro" id="IPR019734">
    <property type="entry name" value="TPR_rpt"/>
</dbReference>
<gene>
    <name evidence="3" type="ORF">BLM47_00475</name>
</gene>
<dbReference type="Pfam" id="PF00535">
    <property type="entry name" value="Glycos_transf_2"/>
    <property type="match status" value="1"/>
</dbReference>
<dbReference type="InterPro" id="IPR001173">
    <property type="entry name" value="Glyco_trans_2-like"/>
</dbReference>
<dbReference type="SUPFAM" id="SSF53448">
    <property type="entry name" value="Nucleotide-diphospho-sugar transferases"/>
    <property type="match status" value="1"/>
</dbReference>
<dbReference type="Gene3D" id="1.25.40.10">
    <property type="entry name" value="Tetratricopeptide repeat domain"/>
    <property type="match status" value="2"/>
</dbReference>
<reference evidence="3 4" key="1">
    <citation type="submission" date="2016-12" db="EMBL/GenBank/DDBJ databases">
        <title>Candidatus Reconcilibacillus cellulovorans genome.</title>
        <authorList>
            <person name="Kolinko S."/>
            <person name="Wu Y.-W."/>
            <person name="Tachea F."/>
            <person name="Denzel E."/>
            <person name="Hiras J."/>
            <person name="Baecker N."/>
            <person name="Chan L.J."/>
            <person name="Eichorst S.A."/>
            <person name="Frey D."/>
            <person name="Adams P.D."/>
            <person name="Pray T."/>
            <person name="Tanjore D."/>
            <person name="Petzold C.J."/>
            <person name="Gladden J.M."/>
            <person name="Simmons B.A."/>
            <person name="Singer S.W."/>
        </authorList>
    </citation>
    <scope>NUCLEOTIDE SEQUENCE [LARGE SCALE GENOMIC DNA]</scope>
    <source>
        <strain evidence="3">JTherm</strain>
    </source>
</reference>
<keyword evidence="1" id="KW-0802">TPR repeat</keyword>
<accession>A0A2A6E4E7</accession>
<dbReference type="PROSITE" id="PS50005">
    <property type="entry name" value="TPR"/>
    <property type="match status" value="1"/>
</dbReference>
<feature type="repeat" description="TPR" evidence="1">
    <location>
        <begin position="202"/>
        <end position="235"/>
    </location>
</feature>
<feature type="domain" description="Glycosyltransferase 2-like" evidence="2">
    <location>
        <begin position="6"/>
        <end position="122"/>
    </location>
</feature>
<dbReference type="Proteomes" id="UP000243688">
    <property type="component" value="Unassembled WGS sequence"/>
</dbReference>
<protein>
    <recommendedName>
        <fullName evidence="2">Glycosyltransferase 2-like domain-containing protein</fullName>
    </recommendedName>
</protein>
<name>A0A2A6E4E7_9BACL</name>
<dbReference type="PANTHER" id="PTHR43630:SF2">
    <property type="entry name" value="GLYCOSYLTRANSFERASE"/>
    <property type="match status" value="1"/>
</dbReference>
<comment type="caution">
    <text evidence="3">The sequence shown here is derived from an EMBL/GenBank/DDBJ whole genome shotgun (WGS) entry which is preliminary data.</text>
</comment>
<organism evidence="3 4">
    <name type="scientific">Candidatus Reconcilbacillus cellulovorans</name>
    <dbReference type="NCBI Taxonomy" id="1906605"/>
    <lineage>
        <taxon>Bacteria</taxon>
        <taxon>Bacillati</taxon>
        <taxon>Bacillota</taxon>
        <taxon>Bacilli</taxon>
        <taxon>Bacillales</taxon>
        <taxon>Paenibacillaceae</taxon>
        <taxon>Candidatus Reconcilbacillus</taxon>
    </lineage>
</organism>
<dbReference type="SMART" id="SM00028">
    <property type="entry name" value="TPR"/>
    <property type="match status" value="4"/>
</dbReference>
<dbReference type="InterPro" id="IPR029044">
    <property type="entry name" value="Nucleotide-diphossugar_trans"/>
</dbReference>
<evidence type="ECO:0000313" key="3">
    <source>
        <dbReference type="EMBL" id="PDO11637.1"/>
    </source>
</evidence>
<dbReference type="CDD" id="cd02511">
    <property type="entry name" value="Beta4Glucosyltransferase"/>
    <property type="match status" value="1"/>
</dbReference>
<evidence type="ECO:0000256" key="1">
    <source>
        <dbReference type="PROSITE-ProRule" id="PRU00339"/>
    </source>
</evidence>
<dbReference type="AlphaFoldDB" id="A0A2A6E4E7"/>
<evidence type="ECO:0000259" key="2">
    <source>
        <dbReference type="Pfam" id="PF00535"/>
    </source>
</evidence>
<dbReference type="PANTHER" id="PTHR43630">
    <property type="entry name" value="POLY-BETA-1,6-N-ACETYL-D-GLUCOSAMINE SYNTHASE"/>
    <property type="match status" value="1"/>
</dbReference>
<dbReference type="SUPFAM" id="SSF48452">
    <property type="entry name" value="TPR-like"/>
    <property type="match status" value="1"/>
</dbReference>
<sequence>MELSISLCMIVRDEADCLERCLLSVLPYVREMIIVDTGSVDETREIARRYGARVEEVAWTDDFSAARNAGLALATGDWIFVLDADEQLVSVDVDRLREQMSDGRVYGFYVHMIHSVGDPAEGEFVTDSVCRLFRNDPRIRFSGTVHEEVVSSILRIPGAVLARAPIRIAHDGYLEERIVRKRKNERNARLLETAARLSPGDPRIRYAVGTEYFQRRDYERAWEWFREALRHAPVTEGYTSDLALKAAYCLREIGKMDEASGLIDQALVFYPDFTDLLELKAVILFESNRPAAALDAVKRALRAGDASERYSSVSGSGTYRTLYWAGRIRESLALWEEAKEDYVRALGFRPGYLPVWKRLAFLLTTTDGFDELARLVRDTTLDGPVREAVDKIICEAALDTANPDVLKEVRSLLVSCRQRLRLDFFLDALNRRFSEAKRKLADLPDDSDGLQEKSLLDWALVRATGARSAAESENAPEKSELSPSLMLARSCALLRMGAWEAFVRFQSDMVETSASLFLPAEGGMRPFFRAPADLKQKLDDVAGTDGVALTATDAWILGLLAWSRNDRFAAVNWFARCVRDSGKPEARRALAHACVSAARLVNRNRGPDERCFETLNPERAVFWF</sequence>
<evidence type="ECO:0000313" key="4">
    <source>
        <dbReference type="Proteomes" id="UP000243688"/>
    </source>
</evidence>
<dbReference type="InterPro" id="IPR011990">
    <property type="entry name" value="TPR-like_helical_dom_sf"/>
</dbReference>
<proteinExistence type="predicted"/>
<dbReference type="Gene3D" id="3.90.550.10">
    <property type="entry name" value="Spore Coat Polysaccharide Biosynthesis Protein SpsA, Chain A"/>
    <property type="match status" value="1"/>
</dbReference>
<dbReference type="EMBL" id="MOXJ01000001">
    <property type="protein sequence ID" value="PDO11637.1"/>
    <property type="molecule type" value="Genomic_DNA"/>
</dbReference>